<dbReference type="PRINTS" id="PR00363">
    <property type="entry name" value="CYTOCHROMEB5"/>
</dbReference>
<keyword evidence="11" id="KW-1185">Reference proteome</keyword>
<keyword evidence="4 8" id="KW-0479">Metal-binding</keyword>
<dbReference type="GO" id="GO:0016020">
    <property type="term" value="C:membrane"/>
    <property type="evidence" value="ECO:0007669"/>
    <property type="project" value="UniProtKB-SubCell"/>
</dbReference>
<comment type="subcellular location">
    <subcellularLocation>
        <location evidence="1">Membrane</location>
    </subcellularLocation>
</comment>
<dbReference type="Pfam" id="PF00173">
    <property type="entry name" value="Cyt-b5"/>
    <property type="match status" value="1"/>
</dbReference>
<gene>
    <name evidence="10" type="ORF">BINO364_LOCUS11594</name>
</gene>
<feature type="domain" description="Cytochrome b5 heme-binding" evidence="9">
    <location>
        <begin position="60"/>
        <end position="136"/>
    </location>
</feature>
<evidence type="ECO:0000256" key="5">
    <source>
        <dbReference type="ARBA" id="ARBA00023004"/>
    </source>
</evidence>
<protein>
    <recommendedName>
        <fullName evidence="9">Cytochrome b5 heme-binding domain-containing protein</fullName>
    </recommendedName>
</protein>
<evidence type="ECO:0000259" key="9">
    <source>
        <dbReference type="PROSITE" id="PS50255"/>
    </source>
</evidence>
<dbReference type="PANTHER" id="PTHR19359:SF41">
    <property type="entry name" value="GEO08203P1"/>
    <property type="match status" value="1"/>
</dbReference>
<evidence type="ECO:0000313" key="10">
    <source>
        <dbReference type="EMBL" id="CAH0726083.1"/>
    </source>
</evidence>
<reference evidence="10" key="1">
    <citation type="submission" date="2021-12" db="EMBL/GenBank/DDBJ databases">
        <authorList>
            <person name="Martin H S."/>
        </authorList>
    </citation>
    <scope>NUCLEOTIDE SEQUENCE</scope>
</reference>
<evidence type="ECO:0000256" key="1">
    <source>
        <dbReference type="ARBA" id="ARBA00004370"/>
    </source>
</evidence>
<keyword evidence="3" id="KW-0812">Transmembrane</keyword>
<dbReference type="InterPro" id="IPR036400">
    <property type="entry name" value="Cyt_B5-like_heme/steroid_sf"/>
</dbReference>
<evidence type="ECO:0000256" key="4">
    <source>
        <dbReference type="ARBA" id="ARBA00022723"/>
    </source>
</evidence>
<dbReference type="InterPro" id="IPR018506">
    <property type="entry name" value="Cyt_B5_heme-BS"/>
</dbReference>
<keyword evidence="6" id="KW-0472">Membrane</keyword>
<sequence>MATVQSPPEISLSATMPVKQETEIDIVALTMAALRFVSPWSVEKPKQWSRIEPGTTEAKDRIISLAEVSLHDTQDDCWVVIYDRVYDITTFLDEHPGGDEIMLEYAGRDASTAFRSSGHSNMATKALDRFLVGELPMQERMYRRPGGIRLSDIPE</sequence>
<dbReference type="GO" id="GO:0020037">
    <property type="term" value="F:heme binding"/>
    <property type="evidence" value="ECO:0007669"/>
    <property type="project" value="UniProtKB-UniRule"/>
</dbReference>
<organism evidence="10 11">
    <name type="scientific">Brenthis ino</name>
    <name type="common">lesser marbled fritillary</name>
    <dbReference type="NCBI Taxonomy" id="405034"/>
    <lineage>
        <taxon>Eukaryota</taxon>
        <taxon>Metazoa</taxon>
        <taxon>Ecdysozoa</taxon>
        <taxon>Arthropoda</taxon>
        <taxon>Hexapoda</taxon>
        <taxon>Insecta</taxon>
        <taxon>Pterygota</taxon>
        <taxon>Neoptera</taxon>
        <taxon>Endopterygota</taxon>
        <taxon>Lepidoptera</taxon>
        <taxon>Glossata</taxon>
        <taxon>Ditrysia</taxon>
        <taxon>Papilionoidea</taxon>
        <taxon>Nymphalidae</taxon>
        <taxon>Heliconiinae</taxon>
        <taxon>Argynnini</taxon>
        <taxon>Brenthis</taxon>
    </lineage>
</organism>
<dbReference type="AlphaFoldDB" id="A0A8J9VNU6"/>
<evidence type="ECO:0000256" key="7">
    <source>
        <dbReference type="ARBA" id="ARBA00038168"/>
    </source>
</evidence>
<dbReference type="PROSITE" id="PS00191">
    <property type="entry name" value="CYTOCHROME_B5_1"/>
    <property type="match status" value="1"/>
</dbReference>
<dbReference type="EMBL" id="OV170225">
    <property type="protein sequence ID" value="CAH0726083.1"/>
    <property type="molecule type" value="Genomic_DNA"/>
</dbReference>
<evidence type="ECO:0000256" key="8">
    <source>
        <dbReference type="RuleBase" id="RU362121"/>
    </source>
</evidence>
<name>A0A8J9VNU6_9NEOP</name>
<dbReference type="InterPro" id="IPR001199">
    <property type="entry name" value="Cyt_B5-like_heme/steroid-bd"/>
</dbReference>
<proteinExistence type="inferred from homology"/>
<dbReference type="PANTHER" id="PTHR19359">
    <property type="entry name" value="CYTOCHROME B5"/>
    <property type="match status" value="1"/>
</dbReference>
<accession>A0A8J9VNU6</accession>
<keyword evidence="2 8" id="KW-0349">Heme</keyword>
<evidence type="ECO:0000256" key="6">
    <source>
        <dbReference type="ARBA" id="ARBA00023136"/>
    </source>
</evidence>
<dbReference type="PROSITE" id="PS50255">
    <property type="entry name" value="CYTOCHROME_B5_2"/>
    <property type="match status" value="1"/>
</dbReference>
<dbReference type="OrthoDB" id="260519at2759"/>
<dbReference type="SMART" id="SM01117">
    <property type="entry name" value="Cyt-b5"/>
    <property type="match status" value="1"/>
</dbReference>
<dbReference type="Gene3D" id="3.10.120.10">
    <property type="entry name" value="Cytochrome b5-like heme/steroid binding domain"/>
    <property type="match status" value="1"/>
</dbReference>
<keyword evidence="5 8" id="KW-0408">Iron</keyword>
<evidence type="ECO:0000256" key="2">
    <source>
        <dbReference type="ARBA" id="ARBA00022617"/>
    </source>
</evidence>
<dbReference type="FunFam" id="3.10.120.10:FF:000002">
    <property type="entry name" value="Cytochrome b5 type B"/>
    <property type="match status" value="1"/>
</dbReference>
<dbReference type="Proteomes" id="UP000838878">
    <property type="component" value="Chromosome 5"/>
</dbReference>
<dbReference type="SUPFAM" id="SSF55856">
    <property type="entry name" value="Cytochrome b5-like heme/steroid binding domain"/>
    <property type="match status" value="1"/>
</dbReference>
<dbReference type="GO" id="GO:0046872">
    <property type="term" value="F:metal ion binding"/>
    <property type="evidence" value="ECO:0007669"/>
    <property type="project" value="UniProtKB-UniRule"/>
</dbReference>
<evidence type="ECO:0000256" key="3">
    <source>
        <dbReference type="ARBA" id="ARBA00022692"/>
    </source>
</evidence>
<evidence type="ECO:0000313" key="11">
    <source>
        <dbReference type="Proteomes" id="UP000838878"/>
    </source>
</evidence>
<feature type="non-terminal residue" evidence="10">
    <location>
        <position position="155"/>
    </location>
</feature>
<dbReference type="InterPro" id="IPR050668">
    <property type="entry name" value="Cytochrome_b5"/>
</dbReference>
<comment type="similarity">
    <text evidence="7 8">Belongs to the cytochrome b5 family.</text>
</comment>